<accession>A0A915IQZ2</accession>
<proteinExistence type="predicted"/>
<feature type="coiled-coil region" evidence="1">
    <location>
        <begin position="132"/>
        <end position="169"/>
    </location>
</feature>
<dbReference type="AlphaFoldDB" id="A0A915IQZ2"/>
<dbReference type="Proteomes" id="UP000887565">
    <property type="component" value="Unplaced"/>
</dbReference>
<name>A0A915IQZ2_ROMCU</name>
<feature type="region of interest" description="Disordered" evidence="2">
    <location>
        <begin position="178"/>
        <end position="205"/>
    </location>
</feature>
<dbReference type="WBParaSite" id="nRc.2.0.1.t16422-RA">
    <property type="protein sequence ID" value="nRc.2.0.1.t16422-RA"/>
    <property type="gene ID" value="nRc.2.0.1.g16422"/>
</dbReference>
<keyword evidence="3" id="KW-1185">Reference proteome</keyword>
<protein>
    <submittedName>
        <fullName evidence="4">Uncharacterized protein</fullName>
    </submittedName>
</protein>
<keyword evidence="1" id="KW-0175">Coiled coil</keyword>
<evidence type="ECO:0000313" key="4">
    <source>
        <dbReference type="WBParaSite" id="nRc.2.0.1.t16422-RA"/>
    </source>
</evidence>
<feature type="compositionally biased region" description="Low complexity" evidence="2">
    <location>
        <begin position="192"/>
        <end position="204"/>
    </location>
</feature>
<reference evidence="4" key="1">
    <citation type="submission" date="2022-11" db="UniProtKB">
        <authorList>
            <consortium name="WormBaseParasite"/>
        </authorList>
    </citation>
    <scope>IDENTIFICATION</scope>
</reference>
<evidence type="ECO:0000313" key="3">
    <source>
        <dbReference type="Proteomes" id="UP000887565"/>
    </source>
</evidence>
<organism evidence="3 4">
    <name type="scientific">Romanomermis culicivorax</name>
    <name type="common">Nematode worm</name>
    <dbReference type="NCBI Taxonomy" id="13658"/>
    <lineage>
        <taxon>Eukaryota</taxon>
        <taxon>Metazoa</taxon>
        <taxon>Ecdysozoa</taxon>
        <taxon>Nematoda</taxon>
        <taxon>Enoplea</taxon>
        <taxon>Dorylaimia</taxon>
        <taxon>Mermithida</taxon>
        <taxon>Mermithoidea</taxon>
        <taxon>Mermithidae</taxon>
        <taxon>Romanomermis</taxon>
    </lineage>
</organism>
<sequence>MSLLKSWLQRRKSIDKKQEGNDQRDFGSSGTNFFYGTSLTTGKSTKKLEKRPIIFATNSIPNVKSSSTLPPLSTKTARRNFLTFYRNYGTGSKNVFSRKTDEGLLNSVERHQQQNQYDDDRQNNDELITFEKNLLEERRRQALDDNDMEKNRQQTYDELEKALRLLADEFQPLVARSTPKNYDHYKNSSAESNSMKSDDTSSSNFDQKSMQHCLFEQPVYDHMIEDSLKTVHQLKNSLDLLAASCTTPQERT</sequence>
<evidence type="ECO:0000256" key="1">
    <source>
        <dbReference type="SAM" id="Coils"/>
    </source>
</evidence>
<evidence type="ECO:0000256" key="2">
    <source>
        <dbReference type="SAM" id="MobiDB-lite"/>
    </source>
</evidence>